<keyword evidence="2" id="KW-1185">Reference proteome</keyword>
<name>A0AAN7KN74_9MYRT</name>
<dbReference type="AlphaFoldDB" id="A0AAN7KN74"/>
<evidence type="ECO:0000313" key="1">
    <source>
        <dbReference type="EMBL" id="KAK4767753.1"/>
    </source>
</evidence>
<organism evidence="1 2">
    <name type="scientific">Trapa incisa</name>
    <dbReference type="NCBI Taxonomy" id="236973"/>
    <lineage>
        <taxon>Eukaryota</taxon>
        <taxon>Viridiplantae</taxon>
        <taxon>Streptophyta</taxon>
        <taxon>Embryophyta</taxon>
        <taxon>Tracheophyta</taxon>
        <taxon>Spermatophyta</taxon>
        <taxon>Magnoliopsida</taxon>
        <taxon>eudicotyledons</taxon>
        <taxon>Gunneridae</taxon>
        <taxon>Pentapetalae</taxon>
        <taxon>rosids</taxon>
        <taxon>malvids</taxon>
        <taxon>Myrtales</taxon>
        <taxon>Lythraceae</taxon>
        <taxon>Trapa</taxon>
    </lineage>
</organism>
<reference evidence="1 2" key="1">
    <citation type="journal article" date="2023" name="Hortic Res">
        <title>Pangenome of water caltrop reveals structural variations and asymmetric subgenome divergence after allopolyploidization.</title>
        <authorList>
            <person name="Zhang X."/>
            <person name="Chen Y."/>
            <person name="Wang L."/>
            <person name="Yuan Y."/>
            <person name="Fang M."/>
            <person name="Shi L."/>
            <person name="Lu R."/>
            <person name="Comes H.P."/>
            <person name="Ma Y."/>
            <person name="Chen Y."/>
            <person name="Huang G."/>
            <person name="Zhou Y."/>
            <person name="Zheng Z."/>
            <person name="Qiu Y."/>
        </authorList>
    </citation>
    <scope>NUCLEOTIDE SEQUENCE [LARGE SCALE GENOMIC DNA]</scope>
    <source>
        <tissue evidence="1">Roots</tissue>
    </source>
</reference>
<accession>A0AAN7KN74</accession>
<protein>
    <submittedName>
        <fullName evidence="1">Uncharacterized protein</fullName>
    </submittedName>
</protein>
<dbReference type="EMBL" id="JAXIOK010000006">
    <property type="protein sequence ID" value="KAK4767753.1"/>
    <property type="molecule type" value="Genomic_DNA"/>
</dbReference>
<sequence length="108" mass="11261">MDRSSTISLVDRSEAAAASIQLDQGDNVASWKPCSSAGVSRSCPVLDLVAASGAGICAVQRKKRNTARQRRPAVKCLSLVPYSSSDSSSQVRLPKLSPALAHVSAPPL</sequence>
<dbReference type="Proteomes" id="UP001345219">
    <property type="component" value="Chromosome 3"/>
</dbReference>
<proteinExistence type="predicted"/>
<comment type="caution">
    <text evidence="1">The sequence shown here is derived from an EMBL/GenBank/DDBJ whole genome shotgun (WGS) entry which is preliminary data.</text>
</comment>
<evidence type="ECO:0000313" key="2">
    <source>
        <dbReference type="Proteomes" id="UP001345219"/>
    </source>
</evidence>
<gene>
    <name evidence="1" type="ORF">SAY87_002894</name>
</gene>